<protein>
    <submittedName>
        <fullName evidence="1">Uncharacterized protein</fullName>
    </submittedName>
</protein>
<accession>A0A9X3ESF4</accession>
<name>A0A9X3ESF4_9BACT</name>
<organism evidence="1 2">
    <name type="scientific">Nannocystis pusilla</name>
    <dbReference type="NCBI Taxonomy" id="889268"/>
    <lineage>
        <taxon>Bacteria</taxon>
        <taxon>Pseudomonadati</taxon>
        <taxon>Myxococcota</taxon>
        <taxon>Polyangia</taxon>
        <taxon>Nannocystales</taxon>
        <taxon>Nannocystaceae</taxon>
        <taxon>Nannocystis</taxon>
    </lineage>
</organism>
<gene>
    <name evidence="1" type="ORF">OV079_22995</name>
</gene>
<comment type="caution">
    <text evidence="1">The sequence shown here is derived from an EMBL/GenBank/DDBJ whole genome shotgun (WGS) entry which is preliminary data.</text>
</comment>
<dbReference type="Proteomes" id="UP001150924">
    <property type="component" value="Unassembled WGS sequence"/>
</dbReference>
<dbReference type="RefSeq" id="WP_267771002.1">
    <property type="nucleotide sequence ID" value="NZ_JAPNKE010000002.1"/>
</dbReference>
<dbReference type="EMBL" id="JAPNKE010000002">
    <property type="protein sequence ID" value="MCY1008370.1"/>
    <property type="molecule type" value="Genomic_DNA"/>
</dbReference>
<reference evidence="1" key="1">
    <citation type="submission" date="2022-11" db="EMBL/GenBank/DDBJ databases">
        <title>Minimal conservation of predation-associated metabolite biosynthetic gene clusters underscores biosynthetic potential of Myxococcota including descriptions for ten novel species: Archangium lansinium sp. nov., Myxococcus landrumus sp. nov., Nannocystis bai.</title>
        <authorList>
            <person name="Ahearne A."/>
            <person name="Stevens C."/>
            <person name="Phillips K."/>
        </authorList>
    </citation>
    <scope>NUCLEOTIDE SEQUENCE</scope>
    <source>
        <strain evidence="1">Na p29</strain>
    </source>
</reference>
<dbReference type="AlphaFoldDB" id="A0A9X3ESF4"/>
<keyword evidence="2" id="KW-1185">Reference proteome</keyword>
<evidence type="ECO:0000313" key="2">
    <source>
        <dbReference type="Proteomes" id="UP001150924"/>
    </source>
</evidence>
<evidence type="ECO:0000313" key="1">
    <source>
        <dbReference type="EMBL" id="MCY1008370.1"/>
    </source>
</evidence>
<proteinExistence type="predicted"/>
<sequence>MSSDLHPYDDVERRFCDADEDPSRRERGLALVARLLGLPAPRRVEGLRYDLRYYSGGTGVFDRHHVALPCDAAEVDAIVARLGLATPEDAVADAGWREEFEWFIGGEDEEVVQPLRARVVAFVAEERADFQPAPDERARVWFFRGSDVNAWALVYEQDGRLCLVAQEHG</sequence>